<protein>
    <submittedName>
        <fullName evidence="2">Uncharacterized protein</fullName>
    </submittedName>
</protein>
<dbReference type="Proteomes" id="UP000006055">
    <property type="component" value="Chromosome"/>
</dbReference>
<keyword evidence="1" id="KW-0812">Transmembrane</keyword>
<sequence>MVKELLTTSIIVIIYLCIFILLFSPSLYAGWLYVMSRYTKVKQRGVLRVAITTLALNLIVALFLFHLTFNYFLTYKTAEKDAEAVQAVQNAITTQENFYSSYGRYYSVGPVRGPYQDDHGLTVEKDVILQVEPHWDAVSAKETYDAYALHVLGKDLVMKTDQGKVEKAPADSQQSAAIRSKLLNSVK</sequence>
<dbReference type="KEGG" id="dti:Desti_2880"/>
<dbReference type="AlphaFoldDB" id="I4C7K8"/>
<accession>I4C7K8</accession>
<dbReference type="HOGENOM" id="CLU_1445520_0_0_7"/>
<dbReference type="EMBL" id="CP003360">
    <property type="protein sequence ID" value="AFM25549.1"/>
    <property type="molecule type" value="Genomic_DNA"/>
</dbReference>
<keyword evidence="1" id="KW-0472">Membrane</keyword>
<evidence type="ECO:0000313" key="3">
    <source>
        <dbReference type="Proteomes" id="UP000006055"/>
    </source>
</evidence>
<gene>
    <name evidence="2" type="ordered locus">Desti_2880</name>
</gene>
<evidence type="ECO:0000256" key="1">
    <source>
        <dbReference type="SAM" id="Phobius"/>
    </source>
</evidence>
<keyword evidence="3" id="KW-1185">Reference proteome</keyword>
<evidence type="ECO:0000313" key="2">
    <source>
        <dbReference type="EMBL" id="AFM25549.1"/>
    </source>
</evidence>
<feature type="transmembrane region" description="Helical" evidence="1">
    <location>
        <begin position="12"/>
        <end position="34"/>
    </location>
</feature>
<reference evidence="3" key="1">
    <citation type="submission" date="2012-06" db="EMBL/GenBank/DDBJ databases">
        <title>Complete sequence of chromosome of Desulfomonile tiedjei DSM 6799.</title>
        <authorList>
            <person name="Lucas S."/>
            <person name="Copeland A."/>
            <person name="Lapidus A."/>
            <person name="Glavina del Rio T."/>
            <person name="Dalin E."/>
            <person name="Tice H."/>
            <person name="Bruce D."/>
            <person name="Goodwin L."/>
            <person name="Pitluck S."/>
            <person name="Peters L."/>
            <person name="Ovchinnikova G."/>
            <person name="Zeytun A."/>
            <person name="Lu M."/>
            <person name="Kyrpides N."/>
            <person name="Mavromatis K."/>
            <person name="Ivanova N."/>
            <person name="Brettin T."/>
            <person name="Detter J.C."/>
            <person name="Han C."/>
            <person name="Larimer F."/>
            <person name="Land M."/>
            <person name="Hauser L."/>
            <person name="Markowitz V."/>
            <person name="Cheng J.-F."/>
            <person name="Hugenholtz P."/>
            <person name="Woyke T."/>
            <person name="Wu D."/>
            <person name="Spring S."/>
            <person name="Schroeder M."/>
            <person name="Brambilla E."/>
            <person name="Klenk H.-P."/>
            <person name="Eisen J.A."/>
        </authorList>
    </citation>
    <scope>NUCLEOTIDE SEQUENCE [LARGE SCALE GENOMIC DNA]</scope>
    <source>
        <strain evidence="3">ATCC 49306 / DSM 6799 / DCB-1</strain>
    </source>
</reference>
<dbReference type="RefSeq" id="WP_014810687.1">
    <property type="nucleotide sequence ID" value="NC_018025.1"/>
</dbReference>
<dbReference type="STRING" id="706587.Desti_2880"/>
<keyword evidence="1" id="KW-1133">Transmembrane helix</keyword>
<feature type="transmembrane region" description="Helical" evidence="1">
    <location>
        <begin position="46"/>
        <end position="67"/>
    </location>
</feature>
<organism evidence="2 3">
    <name type="scientific">Desulfomonile tiedjei (strain ATCC 49306 / DSM 6799 / DCB-1)</name>
    <dbReference type="NCBI Taxonomy" id="706587"/>
    <lineage>
        <taxon>Bacteria</taxon>
        <taxon>Pseudomonadati</taxon>
        <taxon>Thermodesulfobacteriota</taxon>
        <taxon>Desulfomonilia</taxon>
        <taxon>Desulfomonilales</taxon>
        <taxon>Desulfomonilaceae</taxon>
        <taxon>Desulfomonile</taxon>
    </lineage>
</organism>
<proteinExistence type="predicted"/>
<name>I4C7K8_DESTA</name>